<evidence type="ECO:0000313" key="9">
    <source>
        <dbReference type="EMBL" id="OTP12340.1"/>
    </source>
</evidence>
<sequence length="334" mass="36072">MKKGYWIAASLLALWALSGLASLMIGTPLIYADQVMDVFLGQGSPAQQLVITEFRLPRLIISLLAGACLGAAGYLLQGVTRNELADSSILGINSGAGFFVMLYLGFFSNHTLPFLLLILAFIGGTVAAFLVYFIAYSRIGRLALNRLLLSGIAVNAGFSALMLLVTIRISKENYGFVNSWLAGSIWGASWPYVWAFLPWAFVLLPVAFFYSRRIEILSFGAERAQSLGLNVSKSQSILLLCAVGLACGSVAVAGSLSFVGLLAPHAAKILLRKETPWTFVLSGLFGGLFVNVADIIARLILPNGEIPTGILIAMMGAPYFLYLLFRMQKKQLTQ</sequence>
<gene>
    <name evidence="9" type="ORF">A5844_000572</name>
</gene>
<dbReference type="GO" id="GO:0005886">
    <property type="term" value="C:plasma membrane"/>
    <property type="evidence" value="ECO:0007669"/>
    <property type="project" value="UniProtKB-SubCell"/>
</dbReference>
<evidence type="ECO:0000256" key="4">
    <source>
        <dbReference type="ARBA" id="ARBA00022475"/>
    </source>
</evidence>
<comment type="caution">
    <text evidence="9">The sequence shown here is derived from an EMBL/GenBank/DDBJ whole genome shotgun (WGS) entry which is preliminary data.</text>
</comment>
<evidence type="ECO:0000256" key="2">
    <source>
        <dbReference type="ARBA" id="ARBA00007935"/>
    </source>
</evidence>
<evidence type="ECO:0000256" key="7">
    <source>
        <dbReference type="ARBA" id="ARBA00023136"/>
    </source>
</evidence>
<feature type="transmembrane region" description="Helical" evidence="8">
    <location>
        <begin position="189"/>
        <end position="210"/>
    </location>
</feature>
<dbReference type="InterPro" id="IPR037294">
    <property type="entry name" value="ABC_BtuC-like"/>
</dbReference>
<dbReference type="Proteomes" id="UP000194933">
    <property type="component" value="Unassembled WGS sequence"/>
</dbReference>
<name>A0A2C9XQ82_9ENTE</name>
<dbReference type="PANTHER" id="PTHR30472">
    <property type="entry name" value="FERRIC ENTEROBACTIN TRANSPORT SYSTEM PERMEASE PROTEIN"/>
    <property type="match status" value="1"/>
</dbReference>
<feature type="transmembrane region" description="Helical" evidence="8">
    <location>
        <begin position="56"/>
        <end position="76"/>
    </location>
</feature>
<keyword evidence="6 8" id="KW-1133">Transmembrane helix</keyword>
<dbReference type="InterPro" id="IPR000522">
    <property type="entry name" value="ABC_transptr_permease_BtuC"/>
</dbReference>
<keyword evidence="5 8" id="KW-0812">Transmembrane</keyword>
<keyword evidence="3" id="KW-0813">Transport</keyword>
<dbReference type="CDD" id="cd06550">
    <property type="entry name" value="TM_ABC_iron-siderophores_like"/>
    <property type="match status" value="1"/>
</dbReference>
<accession>A0A2C9XQ82</accession>
<evidence type="ECO:0000256" key="8">
    <source>
        <dbReference type="SAM" id="Phobius"/>
    </source>
</evidence>
<protein>
    <recommendedName>
        <fullName evidence="11">Ferrichrome transport system permease FhuG</fullName>
    </recommendedName>
</protein>
<dbReference type="AlphaFoldDB" id="A0A2C9XQ82"/>
<feature type="transmembrane region" description="Helical" evidence="8">
    <location>
        <begin position="308"/>
        <end position="325"/>
    </location>
</feature>
<dbReference type="FunFam" id="1.10.3470.10:FF:000001">
    <property type="entry name" value="Vitamin B12 ABC transporter permease BtuC"/>
    <property type="match status" value="1"/>
</dbReference>
<comment type="similarity">
    <text evidence="2">Belongs to the binding-protein-dependent transport system permease family. FecCD subfamily.</text>
</comment>
<keyword evidence="10" id="KW-1185">Reference proteome</keyword>
<keyword evidence="4" id="KW-1003">Cell membrane</keyword>
<evidence type="ECO:0000256" key="1">
    <source>
        <dbReference type="ARBA" id="ARBA00004651"/>
    </source>
</evidence>
<feature type="transmembrane region" description="Helical" evidence="8">
    <location>
        <begin position="279"/>
        <end position="301"/>
    </location>
</feature>
<dbReference type="Pfam" id="PF01032">
    <property type="entry name" value="FecCD"/>
    <property type="match status" value="1"/>
</dbReference>
<feature type="transmembrane region" description="Helical" evidence="8">
    <location>
        <begin position="112"/>
        <end position="135"/>
    </location>
</feature>
<evidence type="ECO:0000256" key="5">
    <source>
        <dbReference type="ARBA" id="ARBA00022692"/>
    </source>
</evidence>
<dbReference type="EMBL" id="NGMO01000001">
    <property type="protein sequence ID" value="OTP12340.1"/>
    <property type="molecule type" value="Genomic_DNA"/>
</dbReference>
<evidence type="ECO:0008006" key="11">
    <source>
        <dbReference type="Google" id="ProtNLM"/>
    </source>
</evidence>
<evidence type="ECO:0000256" key="3">
    <source>
        <dbReference type="ARBA" id="ARBA00022448"/>
    </source>
</evidence>
<feature type="transmembrane region" description="Helical" evidence="8">
    <location>
        <begin position="147"/>
        <end position="169"/>
    </location>
</feature>
<dbReference type="STRING" id="1987383.A5844_000572"/>
<reference evidence="9 10" key="1">
    <citation type="submission" date="2017-05" db="EMBL/GenBank/DDBJ databases">
        <title>The Genome Sequence of Enterococcus sp. 10A9_DIV0425.</title>
        <authorList>
            <consortium name="The Broad Institute Genomics Platform"/>
            <consortium name="The Broad Institute Genomic Center for Infectious Diseases"/>
            <person name="Earl A."/>
            <person name="Manson A."/>
            <person name="Schwartman J."/>
            <person name="Gilmore M."/>
            <person name="Abouelleil A."/>
            <person name="Cao P."/>
            <person name="Chapman S."/>
            <person name="Cusick C."/>
            <person name="Shea T."/>
            <person name="Young S."/>
            <person name="Neafsey D."/>
            <person name="Nusbaum C."/>
            <person name="Birren B."/>
        </authorList>
    </citation>
    <scope>NUCLEOTIDE SEQUENCE [LARGE SCALE GENOMIC DNA]</scope>
    <source>
        <strain evidence="9 10">10A9_DIV0425</strain>
    </source>
</reference>
<feature type="transmembrane region" description="Helical" evidence="8">
    <location>
        <begin position="88"/>
        <end position="106"/>
    </location>
</feature>
<dbReference type="RefSeq" id="WP_086283741.1">
    <property type="nucleotide sequence ID" value="NZ_NGMO01000001.1"/>
</dbReference>
<dbReference type="SUPFAM" id="SSF81345">
    <property type="entry name" value="ABC transporter involved in vitamin B12 uptake, BtuC"/>
    <property type="match status" value="1"/>
</dbReference>
<organism evidence="9 10">
    <name type="scientific">Candidatus Enterococcus wittei</name>
    <dbReference type="NCBI Taxonomy" id="1987383"/>
    <lineage>
        <taxon>Bacteria</taxon>
        <taxon>Bacillati</taxon>
        <taxon>Bacillota</taxon>
        <taxon>Bacilli</taxon>
        <taxon>Lactobacillales</taxon>
        <taxon>Enterococcaceae</taxon>
        <taxon>Enterococcus</taxon>
    </lineage>
</organism>
<keyword evidence="7 8" id="KW-0472">Membrane</keyword>
<dbReference type="PANTHER" id="PTHR30472:SF64">
    <property type="entry name" value="IRON(3+)-HYDROXAMATE IMPORT SYSTEM PERMEASE PROTEIN FHUG"/>
    <property type="match status" value="1"/>
</dbReference>
<comment type="subcellular location">
    <subcellularLocation>
        <location evidence="1">Cell membrane</location>
        <topology evidence="1">Multi-pass membrane protein</topology>
    </subcellularLocation>
</comment>
<evidence type="ECO:0000313" key="10">
    <source>
        <dbReference type="Proteomes" id="UP000194933"/>
    </source>
</evidence>
<dbReference type="GO" id="GO:0033214">
    <property type="term" value="P:siderophore-iron import into cell"/>
    <property type="evidence" value="ECO:0007669"/>
    <property type="project" value="TreeGrafter"/>
</dbReference>
<dbReference type="Gene3D" id="1.10.3470.10">
    <property type="entry name" value="ABC transporter involved in vitamin B12 uptake, BtuC"/>
    <property type="match status" value="1"/>
</dbReference>
<evidence type="ECO:0000256" key="6">
    <source>
        <dbReference type="ARBA" id="ARBA00022989"/>
    </source>
</evidence>
<proteinExistence type="inferred from homology"/>
<dbReference type="GO" id="GO:0022857">
    <property type="term" value="F:transmembrane transporter activity"/>
    <property type="evidence" value="ECO:0007669"/>
    <property type="project" value="InterPro"/>
</dbReference>